<keyword evidence="2" id="KW-1185">Reference proteome</keyword>
<accession>A0ABD5SXK8</accession>
<dbReference type="EMBL" id="JBHSWT010000009">
    <property type="protein sequence ID" value="MFC6769995.1"/>
    <property type="molecule type" value="Genomic_DNA"/>
</dbReference>
<dbReference type="Proteomes" id="UP001596274">
    <property type="component" value="Unassembled WGS sequence"/>
</dbReference>
<comment type="caution">
    <text evidence="1">The sequence shown here is derived from an EMBL/GenBank/DDBJ whole genome shotgun (WGS) entry which is preliminary data.</text>
</comment>
<evidence type="ECO:0000313" key="1">
    <source>
        <dbReference type="EMBL" id="MFC6769995.1"/>
    </source>
</evidence>
<sequence length="64" mass="6783">MVTVTFEMEVMLPDTTAVATEDEAVDTAYEVIDSAPAFDGIDAEGLAHHLTATEVDGVTPETIE</sequence>
<evidence type="ECO:0000313" key="2">
    <source>
        <dbReference type="Proteomes" id="UP001596274"/>
    </source>
</evidence>
<gene>
    <name evidence="1" type="ORF">ACFQDD_00395</name>
</gene>
<protein>
    <submittedName>
        <fullName evidence="1">Uncharacterized protein</fullName>
    </submittedName>
</protein>
<organism evidence="1 2">
    <name type="scientific">Halorubrum pallidum</name>
    <dbReference type="NCBI Taxonomy" id="1526114"/>
    <lineage>
        <taxon>Archaea</taxon>
        <taxon>Methanobacteriati</taxon>
        <taxon>Methanobacteriota</taxon>
        <taxon>Stenosarchaea group</taxon>
        <taxon>Halobacteria</taxon>
        <taxon>Halobacteriales</taxon>
        <taxon>Haloferacaceae</taxon>
        <taxon>Halorubrum</taxon>
    </lineage>
</organism>
<proteinExistence type="predicted"/>
<dbReference type="AlphaFoldDB" id="A0ABD5SXK8"/>
<name>A0ABD5SXK8_9EURY</name>
<reference evidence="1 2" key="1">
    <citation type="journal article" date="2019" name="Int. J. Syst. Evol. Microbiol.">
        <title>The Global Catalogue of Microorganisms (GCM) 10K type strain sequencing project: providing services to taxonomists for standard genome sequencing and annotation.</title>
        <authorList>
            <consortium name="The Broad Institute Genomics Platform"/>
            <consortium name="The Broad Institute Genome Sequencing Center for Infectious Disease"/>
            <person name="Wu L."/>
            <person name="Ma J."/>
        </authorList>
    </citation>
    <scope>NUCLEOTIDE SEQUENCE [LARGE SCALE GENOMIC DNA]</scope>
    <source>
        <strain evidence="1 2">PJ61</strain>
    </source>
</reference>